<feature type="compositionally biased region" description="Basic and acidic residues" evidence="1">
    <location>
        <begin position="337"/>
        <end position="355"/>
    </location>
</feature>
<dbReference type="OrthoDB" id="3243310at2759"/>
<feature type="compositionally biased region" description="Basic and acidic residues" evidence="1">
    <location>
        <begin position="215"/>
        <end position="235"/>
    </location>
</feature>
<feature type="compositionally biased region" description="Basic and acidic residues" evidence="1">
    <location>
        <begin position="571"/>
        <end position="580"/>
    </location>
</feature>
<proteinExistence type="predicted"/>
<feature type="compositionally biased region" description="Polar residues" evidence="1">
    <location>
        <begin position="440"/>
        <end position="458"/>
    </location>
</feature>
<feature type="region of interest" description="Disordered" evidence="1">
    <location>
        <begin position="607"/>
        <end position="629"/>
    </location>
</feature>
<protein>
    <submittedName>
        <fullName evidence="2">Uncharacterized protein</fullName>
    </submittedName>
</protein>
<feature type="compositionally biased region" description="Gly residues" evidence="1">
    <location>
        <begin position="687"/>
        <end position="696"/>
    </location>
</feature>
<feature type="region of interest" description="Disordered" evidence="1">
    <location>
        <begin position="669"/>
        <end position="703"/>
    </location>
</feature>
<feature type="compositionally biased region" description="Basic and acidic residues" evidence="1">
    <location>
        <begin position="390"/>
        <end position="423"/>
    </location>
</feature>
<keyword evidence="3" id="KW-1185">Reference proteome</keyword>
<feature type="non-terminal residue" evidence="2">
    <location>
        <position position="745"/>
    </location>
</feature>
<feature type="compositionally biased region" description="Basic and acidic residues" evidence="1">
    <location>
        <begin position="25"/>
        <end position="37"/>
    </location>
</feature>
<evidence type="ECO:0000256" key="1">
    <source>
        <dbReference type="SAM" id="MobiDB-lite"/>
    </source>
</evidence>
<dbReference type="HOGENOM" id="CLU_356057_0_0_1"/>
<dbReference type="EMBL" id="KN818688">
    <property type="protein sequence ID" value="KIL54595.1"/>
    <property type="molecule type" value="Genomic_DNA"/>
</dbReference>
<organism evidence="2 3">
    <name type="scientific">Amanita muscaria (strain Koide BX008)</name>
    <dbReference type="NCBI Taxonomy" id="946122"/>
    <lineage>
        <taxon>Eukaryota</taxon>
        <taxon>Fungi</taxon>
        <taxon>Dikarya</taxon>
        <taxon>Basidiomycota</taxon>
        <taxon>Agaricomycotina</taxon>
        <taxon>Agaricomycetes</taxon>
        <taxon>Agaricomycetidae</taxon>
        <taxon>Agaricales</taxon>
        <taxon>Pluteineae</taxon>
        <taxon>Amanitaceae</taxon>
        <taxon>Amanita</taxon>
    </lineage>
</organism>
<feature type="compositionally biased region" description="Low complexity" evidence="1">
    <location>
        <begin position="513"/>
        <end position="522"/>
    </location>
</feature>
<feature type="region of interest" description="Disordered" evidence="1">
    <location>
        <begin position="1"/>
        <end position="470"/>
    </location>
</feature>
<feature type="compositionally biased region" description="Polar residues" evidence="1">
    <location>
        <begin position="290"/>
        <end position="303"/>
    </location>
</feature>
<feature type="compositionally biased region" description="Basic and acidic residues" evidence="1">
    <location>
        <begin position="186"/>
        <end position="205"/>
    </location>
</feature>
<feature type="compositionally biased region" description="Polar residues" evidence="1">
    <location>
        <begin position="487"/>
        <end position="512"/>
    </location>
</feature>
<feature type="compositionally biased region" description="Low complexity" evidence="1">
    <location>
        <begin position="239"/>
        <end position="248"/>
    </location>
</feature>
<feature type="compositionally biased region" description="Basic and acidic residues" evidence="1">
    <location>
        <begin position="133"/>
        <end position="148"/>
    </location>
</feature>
<feature type="compositionally biased region" description="Low complexity" evidence="1">
    <location>
        <begin position="374"/>
        <end position="388"/>
    </location>
</feature>
<feature type="compositionally biased region" description="Low complexity" evidence="1">
    <location>
        <begin position="1"/>
        <end position="17"/>
    </location>
</feature>
<feature type="compositionally biased region" description="Low complexity" evidence="1">
    <location>
        <begin position="63"/>
        <end position="73"/>
    </location>
</feature>
<gene>
    <name evidence="2" type="ORF">M378DRAFT_174149</name>
</gene>
<feature type="compositionally biased region" description="Low complexity" evidence="1">
    <location>
        <begin position="673"/>
        <end position="686"/>
    </location>
</feature>
<reference evidence="2 3" key="1">
    <citation type="submission" date="2014-04" db="EMBL/GenBank/DDBJ databases">
        <title>Evolutionary Origins and Diversification of the Mycorrhizal Mutualists.</title>
        <authorList>
            <consortium name="DOE Joint Genome Institute"/>
            <consortium name="Mycorrhizal Genomics Consortium"/>
            <person name="Kohler A."/>
            <person name="Kuo A."/>
            <person name="Nagy L.G."/>
            <person name="Floudas D."/>
            <person name="Copeland A."/>
            <person name="Barry K.W."/>
            <person name="Cichocki N."/>
            <person name="Veneault-Fourrey C."/>
            <person name="LaButti K."/>
            <person name="Lindquist E.A."/>
            <person name="Lipzen A."/>
            <person name="Lundell T."/>
            <person name="Morin E."/>
            <person name="Murat C."/>
            <person name="Riley R."/>
            <person name="Ohm R."/>
            <person name="Sun H."/>
            <person name="Tunlid A."/>
            <person name="Henrissat B."/>
            <person name="Grigoriev I.V."/>
            <person name="Hibbett D.S."/>
            <person name="Martin F."/>
        </authorList>
    </citation>
    <scope>NUCLEOTIDE SEQUENCE [LARGE SCALE GENOMIC DNA]</scope>
    <source>
        <strain evidence="2 3">Koide BX008</strain>
    </source>
</reference>
<feature type="compositionally biased region" description="Low complexity" evidence="1">
    <location>
        <begin position="546"/>
        <end position="567"/>
    </location>
</feature>
<accession>A0A0C2RWF1</accession>
<dbReference type="InParanoid" id="A0A0C2RWF1"/>
<sequence>MSGQSPPRSRRSQPPAQIHNVQQRDTSRSPSLRDRPRQPKSQSTIPLGASTTAQMYSLNNATQQSLQSLGQSSPPIGVVPPGQAHRMLPTPPHPNHQIDPERRSASPALLHQHVPPGVQTHYPRPMHNSPPRVLDKYQGDWERTDHLMEQFQYDNQSVPPQQPQPPPLPHMNSYPPPNTSTTSSFSREETVSPPKDPVERVRIAEQRASPNDLTSQRRRESQTAARESPKTRERPQPPLTSTSPSSATFALQSHSHTPENRGSPYHAGDYSSPYISHDPPQPPSLGARRNTVTQSSVQQQPLITTSHSPPSAAMPASAASTRGPDRSLPLQEEGEDDTHLLDHPPRSESPGHDDDLLTSDESSGARYDTNGGHASMASITSMTSITSINGRDEKPPRMAPSKDDLMDDHRYPGDRDHTSEEYTPRSPTTTLPDNMIESFPPQSTASSAVKMGGSTTMGSARPRPRSGVTDQLGLRGMEALMEPNGTGVPTTGANMSNMSGQASPQMVQAVNDQSRQQQQFSSSHRKPVPDMNDQVQQQPQQPPPQQQQQQQQQNHPSQQSQNPYPQYQHHRGYDPRVDPRYNNRYYMMDELHNYPDDASVYFQSYIQSPRPDAPIPPTPHSQSAAPSPSPLIMAGHDYRNNRDMPPFSPVAPVGSPYPYPFTHVRRPAHIPHSGNNSNANANANANGAGGAGGGGAAPAPTPHDQALLRDQYAKQWQIYAQNNNWGAMSDSTFSPAPTPFQGAYP</sequence>
<evidence type="ECO:0000313" key="3">
    <source>
        <dbReference type="Proteomes" id="UP000054549"/>
    </source>
</evidence>
<feature type="compositionally biased region" description="Polar residues" evidence="1">
    <location>
        <begin position="39"/>
        <end position="62"/>
    </location>
</feature>
<dbReference type="Proteomes" id="UP000054549">
    <property type="component" value="Unassembled WGS sequence"/>
</dbReference>
<dbReference type="AlphaFoldDB" id="A0A0C2RWF1"/>
<name>A0A0C2RWF1_AMAMK</name>
<feature type="region of interest" description="Disordered" evidence="1">
    <location>
        <begin position="482"/>
        <end position="580"/>
    </location>
</feature>
<feature type="compositionally biased region" description="Pro residues" evidence="1">
    <location>
        <begin position="160"/>
        <end position="178"/>
    </location>
</feature>
<dbReference type="STRING" id="946122.A0A0C2RWF1"/>
<evidence type="ECO:0000313" key="2">
    <source>
        <dbReference type="EMBL" id="KIL54595.1"/>
    </source>
</evidence>
<feature type="compositionally biased region" description="Low complexity" evidence="1">
    <location>
        <begin position="304"/>
        <end position="321"/>
    </location>
</feature>